<evidence type="ECO:0008006" key="3">
    <source>
        <dbReference type="Google" id="ProtNLM"/>
    </source>
</evidence>
<comment type="caution">
    <text evidence="1">The sequence shown here is derived from an EMBL/GenBank/DDBJ whole genome shotgun (WGS) entry which is preliminary data.</text>
</comment>
<accession>A0A4Y2AFS5</accession>
<name>A0A4Y2AFS5_ARAVE</name>
<evidence type="ECO:0000313" key="2">
    <source>
        <dbReference type="Proteomes" id="UP000499080"/>
    </source>
</evidence>
<dbReference type="AlphaFoldDB" id="A0A4Y2AFS5"/>
<sequence>MLVPSVDINGALDSIQHQSIVNYLDNLNCPSTLGIYLKIFCNQEKSFLTRRKARPPENKNRAAPKDLAADLLFGTWWRMVSFVKTGRIILLSKLLRQNERRSNKKYTRINRKIHHMSRYQ</sequence>
<protein>
    <recommendedName>
        <fullName evidence="3">Reverse transcriptase domain-containing protein</fullName>
    </recommendedName>
</protein>
<gene>
    <name evidence="1" type="ORF">AVEN_153002_1</name>
</gene>
<dbReference type="EMBL" id="BGPR01000013">
    <property type="protein sequence ID" value="GBL77804.1"/>
    <property type="molecule type" value="Genomic_DNA"/>
</dbReference>
<proteinExistence type="predicted"/>
<reference evidence="1 2" key="1">
    <citation type="journal article" date="2019" name="Sci. Rep.">
        <title>Orb-weaving spider Araneus ventricosus genome elucidates the spidroin gene catalogue.</title>
        <authorList>
            <person name="Kono N."/>
            <person name="Nakamura H."/>
            <person name="Ohtoshi R."/>
            <person name="Moran D.A.P."/>
            <person name="Shinohara A."/>
            <person name="Yoshida Y."/>
            <person name="Fujiwara M."/>
            <person name="Mori M."/>
            <person name="Tomita M."/>
            <person name="Arakawa K."/>
        </authorList>
    </citation>
    <scope>NUCLEOTIDE SEQUENCE [LARGE SCALE GENOMIC DNA]</scope>
</reference>
<organism evidence="1 2">
    <name type="scientific">Araneus ventricosus</name>
    <name type="common">Orbweaver spider</name>
    <name type="synonym">Epeira ventricosa</name>
    <dbReference type="NCBI Taxonomy" id="182803"/>
    <lineage>
        <taxon>Eukaryota</taxon>
        <taxon>Metazoa</taxon>
        <taxon>Ecdysozoa</taxon>
        <taxon>Arthropoda</taxon>
        <taxon>Chelicerata</taxon>
        <taxon>Arachnida</taxon>
        <taxon>Araneae</taxon>
        <taxon>Araneomorphae</taxon>
        <taxon>Entelegynae</taxon>
        <taxon>Araneoidea</taxon>
        <taxon>Araneidae</taxon>
        <taxon>Araneus</taxon>
    </lineage>
</organism>
<evidence type="ECO:0000313" key="1">
    <source>
        <dbReference type="EMBL" id="GBL77804.1"/>
    </source>
</evidence>
<keyword evidence="2" id="KW-1185">Reference proteome</keyword>
<dbReference type="Proteomes" id="UP000499080">
    <property type="component" value="Unassembled WGS sequence"/>
</dbReference>